<evidence type="ECO:0000313" key="2">
    <source>
        <dbReference type="EMBL" id="SKB35562.1"/>
    </source>
</evidence>
<evidence type="ECO:0000256" key="1">
    <source>
        <dbReference type="SAM" id="Phobius"/>
    </source>
</evidence>
<dbReference type="EMBL" id="FUYN01000002">
    <property type="protein sequence ID" value="SKB35562.1"/>
    <property type="molecule type" value="Genomic_DNA"/>
</dbReference>
<gene>
    <name evidence="2" type="ORF">SAMN02745120_0991</name>
</gene>
<dbReference type="RefSeq" id="WP_143215756.1">
    <property type="nucleotide sequence ID" value="NZ_FUYN01000002.1"/>
</dbReference>
<dbReference type="Proteomes" id="UP000243406">
    <property type="component" value="Unassembled WGS sequence"/>
</dbReference>
<accession>A0A1T5AKM6</accession>
<proteinExistence type="predicted"/>
<sequence length="80" mass="9073">MKYIFFYELIDWTKFASSMEPLLGEGGGIIISALLKIVSILVITPLFIIIPCLCAYLIITSMRGAYHERTLHKHLQNSKS</sequence>
<keyword evidence="1" id="KW-0812">Transmembrane</keyword>
<name>A0A1T5AKM6_9FIRM</name>
<evidence type="ECO:0000313" key="3">
    <source>
        <dbReference type="Proteomes" id="UP000243406"/>
    </source>
</evidence>
<keyword evidence="1" id="KW-0472">Membrane</keyword>
<organism evidence="2 3">
    <name type="scientific">Acetoanaerobium noterae</name>
    <dbReference type="NCBI Taxonomy" id="745369"/>
    <lineage>
        <taxon>Bacteria</taxon>
        <taxon>Bacillati</taxon>
        <taxon>Bacillota</taxon>
        <taxon>Clostridia</taxon>
        <taxon>Peptostreptococcales</taxon>
        <taxon>Filifactoraceae</taxon>
        <taxon>Acetoanaerobium</taxon>
    </lineage>
</organism>
<protein>
    <submittedName>
        <fullName evidence="2">Uncharacterized protein</fullName>
    </submittedName>
</protein>
<feature type="transmembrane region" description="Helical" evidence="1">
    <location>
        <begin position="29"/>
        <end position="59"/>
    </location>
</feature>
<reference evidence="3" key="1">
    <citation type="submission" date="2017-02" db="EMBL/GenBank/DDBJ databases">
        <authorList>
            <person name="Varghese N."/>
            <person name="Submissions S."/>
        </authorList>
    </citation>
    <scope>NUCLEOTIDE SEQUENCE [LARGE SCALE GENOMIC DNA]</scope>
    <source>
        <strain evidence="3">ATCC 35199</strain>
    </source>
</reference>
<dbReference type="AlphaFoldDB" id="A0A1T5AKM6"/>
<keyword evidence="3" id="KW-1185">Reference proteome</keyword>
<keyword evidence="1" id="KW-1133">Transmembrane helix</keyword>